<dbReference type="Proteomes" id="UP000272025">
    <property type="component" value="Unassembled WGS sequence"/>
</dbReference>
<sequence>MENIRKDKKKYSALPVVCAPWSKRPTYIVLENQTSKRDRERKERHFRIPLCRRPDCSCSIFRWYNYSSRIQAEAPEELSQSLLFDSVAPLPQRLLHPEKYPLVEDG</sequence>
<protein>
    <submittedName>
        <fullName evidence="1">Uncharacterized protein</fullName>
    </submittedName>
</protein>
<dbReference type="EMBL" id="ML119051">
    <property type="protein sequence ID" value="ROT42375.1"/>
    <property type="molecule type" value="Genomic_DNA"/>
</dbReference>
<dbReference type="AlphaFoldDB" id="A0A3N2Q6Y4"/>
<name>A0A3N2Q6Y4_SODAK</name>
<dbReference type="RefSeq" id="XP_028470181.1">
    <property type="nucleotide sequence ID" value="XM_028606769.1"/>
</dbReference>
<keyword evidence="2" id="KW-1185">Reference proteome</keyword>
<gene>
    <name evidence="1" type="ORF">SODALDRAFT_13891</name>
</gene>
<accession>A0A3N2Q6Y4</accession>
<evidence type="ECO:0000313" key="2">
    <source>
        <dbReference type="Proteomes" id="UP000272025"/>
    </source>
</evidence>
<evidence type="ECO:0000313" key="1">
    <source>
        <dbReference type="EMBL" id="ROT42375.1"/>
    </source>
</evidence>
<organism evidence="1 2">
    <name type="scientific">Sodiomyces alkalinus (strain CBS 110278 / VKM F-3762 / F11)</name>
    <name type="common">Alkaliphilic filamentous fungus</name>
    <dbReference type="NCBI Taxonomy" id="1314773"/>
    <lineage>
        <taxon>Eukaryota</taxon>
        <taxon>Fungi</taxon>
        <taxon>Dikarya</taxon>
        <taxon>Ascomycota</taxon>
        <taxon>Pezizomycotina</taxon>
        <taxon>Sordariomycetes</taxon>
        <taxon>Hypocreomycetidae</taxon>
        <taxon>Glomerellales</taxon>
        <taxon>Plectosphaerellaceae</taxon>
        <taxon>Sodiomyces</taxon>
    </lineage>
</organism>
<dbReference type="GeneID" id="39575247"/>
<reference evidence="1 2" key="1">
    <citation type="journal article" date="2018" name="Mol. Ecol.">
        <title>The obligate alkalophilic soda-lake fungus Sodiomyces alkalinus has shifted to a protein diet.</title>
        <authorList>
            <person name="Grum-Grzhimaylo A.A."/>
            <person name="Falkoski D.L."/>
            <person name="van den Heuvel J."/>
            <person name="Valero-Jimenez C.A."/>
            <person name="Min B."/>
            <person name="Choi I.G."/>
            <person name="Lipzen A."/>
            <person name="Daum C.G."/>
            <person name="Aanen D.K."/>
            <person name="Tsang A."/>
            <person name="Henrissat B."/>
            <person name="Bilanenko E.N."/>
            <person name="de Vries R.P."/>
            <person name="van Kan J.A.L."/>
            <person name="Grigoriev I.V."/>
            <person name="Debets A.J.M."/>
        </authorList>
    </citation>
    <scope>NUCLEOTIDE SEQUENCE [LARGE SCALE GENOMIC DNA]</scope>
    <source>
        <strain evidence="1 2">F11</strain>
    </source>
</reference>
<proteinExistence type="predicted"/>